<dbReference type="RefSeq" id="WP_394491465.1">
    <property type="nucleotide sequence ID" value="NZ_JBIGIA010000022.1"/>
</dbReference>
<proteinExistence type="predicted"/>
<keyword evidence="3" id="KW-1185">Reference proteome</keyword>
<feature type="region of interest" description="Disordered" evidence="1">
    <location>
        <begin position="1"/>
        <end position="48"/>
    </location>
</feature>
<protein>
    <recommendedName>
        <fullName evidence="4">Flagellar hook-length control protein FliK</fullName>
    </recommendedName>
</protein>
<evidence type="ECO:0000313" key="3">
    <source>
        <dbReference type="Proteomes" id="UP001606305"/>
    </source>
</evidence>
<dbReference type="EMBL" id="JBIGIA010000022">
    <property type="protein sequence ID" value="MFG6459453.1"/>
    <property type="molecule type" value="Genomic_DNA"/>
</dbReference>
<evidence type="ECO:0000313" key="2">
    <source>
        <dbReference type="EMBL" id="MFG6459453.1"/>
    </source>
</evidence>
<accession>A0ABW7GBW6</accession>
<sequence>MQIKPPATSHTAPAPQPARTAAAANKGGDFAQMLKTAQADAPTAPAKG</sequence>
<dbReference type="Proteomes" id="UP001606305">
    <property type="component" value="Unassembled WGS sequence"/>
</dbReference>
<comment type="caution">
    <text evidence="2">The sequence shown here is derived from an EMBL/GenBank/DDBJ whole genome shotgun (WGS) entry which is preliminary data.</text>
</comment>
<name>A0ABW7GBW6_9BURK</name>
<gene>
    <name evidence="2" type="ORF">ACG00X_21675</name>
</gene>
<evidence type="ECO:0000256" key="1">
    <source>
        <dbReference type="SAM" id="MobiDB-lite"/>
    </source>
</evidence>
<evidence type="ECO:0008006" key="4">
    <source>
        <dbReference type="Google" id="ProtNLM"/>
    </source>
</evidence>
<organism evidence="2 3">
    <name type="scientific">Pelomonas nitida</name>
    <dbReference type="NCBI Taxonomy" id="3299027"/>
    <lineage>
        <taxon>Bacteria</taxon>
        <taxon>Pseudomonadati</taxon>
        <taxon>Pseudomonadota</taxon>
        <taxon>Betaproteobacteria</taxon>
        <taxon>Burkholderiales</taxon>
        <taxon>Sphaerotilaceae</taxon>
        <taxon>Roseateles</taxon>
    </lineage>
</organism>
<reference evidence="2 3" key="1">
    <citation type="submission" date="2024-09" db="EMBL/GenBank/DDBJ databases">
        <title>Novel species of the genus Pelomonas and Roseateles isolated from streams.</title>
        <authorList>
            <person name="Lu H."/>
        </authorList>
    </citation>
    <scope>NUCLEOTIDE SEQUENCE [LARGE SCALE GENOMIC DNA]</scope>
    <source>
        <strain evidence="2 3">BYS96W</strain>
    </source>
</reference>